<dbReference type="InterPro" id="IPR045234">
    <property type="entry name" value="Unkempt-like"/>
</dbReference>
<feature type="region of interest" description="Disordered" evidence="5">
    <location>
        <begin position="1"/>
        <end position="48"/>
    </location>
</feature>
<feature type="region of interest" description="Disordered" evidence="5">
    <location>
        <begin position="406"/>
        <end position="425"/>
    </location>
</feature>
<evidence type="ECO:0000256" key="1">
    <source>
        <dbReference type="ARBA" id="ARBA00022723"/>
    </source>
</evidence>
<evidence type="ECO:0000313" key="8">
    <source>
        <dbReference type="Proteomes" id="UP001244341"/>
    </source>
</evidence>
<evidence type="ECO:0000259" key="6">
    <source>
        <dbReference type="Pfam" id="PF25512"/>
    </source>
</evidence>
<feature type="domain" description="AtC3H23-like CCCH zinc finger" evidence="6">
    <location>
        <begin position="64"/>
        <end position="97"/>
    </location>
</feature>
<dbReference type="InterPro" id="IPR057444">
    <property type="entry name" value="Znf-CCCH_AtC3H23-like"/>
</dbReference>
<reference evidence="7 8" key="1">
    <citation type="submission" date="2023-05" db="EMBL/GenBank/DDBJ databases">
        <title>A 100% complete, gapless, phased diploid assembly of the Scenedesmus obliquus UTEX 3031 genome.</title>
        <authorList>
            <person name="Biondi T.C."/>
            <person name="Hanschen E.R."/>
            <person name="Kwon T."/>
            <person name="Eng W."/>
            <person name="Kruse C.P.S."/>
            <person name="Koehler S.I."/>
            <person name="Kunde Y."/>
            <person name="Gleasner C.D."/>
            <person name="You Mak K.T."/>
            <person name="Polle J."/>
            <person name="Hovde B.T."/>
            <person name="Starkenburg S.R."/>
        </authorList>
    </citation>
    <scope>NUCLEOTIDE SEQUENCE [LARGE SCALE GENOMIC DNA]</scope>
    <source>
        <strain evidence="7 8">DOE0152z</strain>
    </source>
</reference>
<keyword evidence="2" id="KW-0863">Zinc-finger</keyword>
<evidence type="ECO:0000256" key="5">
    <source>
        <dbReference type="SAM" id="MobiDB-lite"/>
    </source>
</evidence>
<dbReference type="Proteomes" id="UP001244341">
    <property type="component" value="Chromosome 11b"/>
</dbReference>
<feature type="compositionally biased region" description="Low complexity" evidence="5">
    <location>
        <begin position="1"/>
        <end position="18"/>
    </location>
</feature>
<dbReference type="Pfam" id="PF25512">
    <property type="entry name" value="zf-CCCH_AtC3H23"/>
    <property type="match status" value="1"/>
</dbReference>
<evidence type="ECO:0000256" key="3">
    <source>
        <dbReference type="ARBA" id="ARBA00022833"/>
    </source>
</evidence>
<feature type="compositionally biased region" description="Low complexity" evidence="5">
    <location>
        <begin position="25"/>
        <end position="48"/>
    </location>
</feature>
<feature type="region of interest" description="Disordered" evidence="5">
    <location>
        <begin position="375"/>
        <end position="394"/>
    </location>
</feature>
<feature type="region of interest" description="Disordered" evidence="5">
    <location>
        <begin position="167"/>
        <end position="198"/>
    </location>
</feature>
<keyword evidence="3" id="KW-0862">Zinc</keyword>
<keyword evidence="4" id="KW-0238">DNA-binding</keyword>
<proteinExistence type="predicted"/>
<gene>
    <name evidence="7" type="ORF">OEZ85_005693</name>
</gene>
<organism evidence="7 8">
    <name type="scientific">Tetradesmus obliquus</name>
    <name type="common">Green alga</name>
    <name type="synonym">Acutodesmus obliquus</name>
    <dbReference type="NCBI Taxonomy" id="3088"/>
    <lineage>
        <taxon>Eukaryota</taxon>
        <taxon>Viridiplantae</taxon>
        <taxon>Chlorophyta</taxon>
        <taxon>core chlorophytes</taxon>
        <taxon>Chlorophyceae</taxon>
        <taxon>CS clade</taxon>
        <taxon>Sphaeropleales</taxon>
        <taxon>Scenedesmaceae</taxon>
        <taxon>Tetradesmus</taxon>
    </lineage>
</organism>
<dbReference type="PANTHER" id="PTHR14493">
    <property type="entry name" value="UNKEMPT FAMILY MEMBER"/>
    <property type="match status" value="1"/>
</dbReference>
<keyword evidence="1" id="KW-0479">Metal-binding</keyword>
<dbReference type="PANTHER" id="PTHR14493:SF50">
    <property type="entry name" value="RING FINGER PROTEIN UNKEMPT"/>
    <property type="match status" value="1"/>
</dbReference>
<accession>A0ABY8UE60</accession>
<evidence type="ECO:0000256" key="4">
    <source>
        <dbReference type="ARBA" id="ARBA00023125"/>
    </source>
</evidence>
<dbReference type="EMBL" id="CP126218">
    <property type="protein sequence ID" value="WIA19781.1"/>
    <property type="molecule type" value="Genomic_DNA"/>
</dbReference>
<keyword evidence="8" id="KW-1185">Reference proteome</keyword>
<sequence>MDEGEAGAASSSGAAGEAELQDASAAGGAEQQEQAQQHLQQQQQQAQQLITPIPGARNYGYPDEFMMYAFKVEACNRTDKHPRGSCPYAHPGDVARRRHPSRYQALLCPEVRSKKVCPRMDECQCSHSAFEFWLHPDRYRTSMCEKGQRCSRPVCFFAHTAEELRPLPAGLKPAAPDEAGGSSSSRRGGSGSDGGAAFWQTSGSGMMGQLHPACLPVGLSGGVRYLQQQAAQQQQQQQQVVLPPGMQLVPVAAAGAAAGGGYAPVGYVPVQMQAAVDGSMVAQPAMQYAQASGRYYAPAAVERGGAPVLVMPAGQPQQQQQQQYVLQQAAAQQPPQLPEVVQQFQGLLVSSAPMTPQHQQQQQQQQYVQFGQAPAAGQWQHASGHQQQHGYEQQQQQMVMLMQPGVSGPQSQQQLPYAMQQPQMM</sequence>
<protein>
    <recommendedName>
        <fullName evidence="6">AtC3H23-like CCCH zinc finger domain-containing protein</fullName>
    </recommendedName>
</protein>
<evidence type="ECO:0000256" key="2">
    <source>
        <dbReference type="ARBA" id="ARBA00022771"/>
    </source>
</evidence>
<evidence type="ECO:0000313" key="7">
    <source>
        <dbReference type="EMBL" id="WIA19781.1"/>
    </source>
</evidence>
<name>A0ABY8UE60_TETOB</name>